<feature type="region of interest" description="Disordered" evidence="1">
    <location>
        <begin position="162"/>
        <end position="182"/>
    </location>
</feature>
<evidence type="ECO:0000313" key="3">
    <source>
        <dbReference type="EMBL" id="CAD7275539.1"/>
    </source>
</evidence>
<feature type="region of interest" description="Disordered" evidence="1">
    <location>
        <begin position="454"/>
        <end position="509"/>
    </location>
</feature>
<feature type="region of interest" description="Disordered" evidence="1">
    <location>
        <begin position="194"/>
        <end position="245"/>
    </location>
</feature>
<feature type="region of interest" description="Disordered" evidence="1">
    <location>
        <begin position="714"/>
        <end position="734"/>
    </location>
</feature>
<evidence type="ECO:0000313" key="4">
    <source>
        <dbReference type="Proteomes" id="UP000678499"/>
    </source>
</evidence>
<dbReference type="EMBL" id="CAJPEX010000434">
    <property type="protein sequence ID" value="CAG0915691.1"/>
    <property type="molecule type" value="Genomic_DNA"/>
</dbReference>
<feature type="compositionally biased region" description="Pro residues" evidence="1">
    <location>
        <begin position="469"/>
        <end position="480"/>
    </location>
</feature>
<reference evidence="3" key="1">
    <citation type="submission" date="2020-11" db="EMBL/GenBank/DDBJ databases">
        <authorList>
            <person name="Tran Van P."/>
        </authorList>
    </citation>
    <scope>NUCLEOTIDE SEQUENCE</scope>
</reference>
<feature type="region of interest" description="Disordered" evidence="1">
    <location>
        <begin position="260"/>
        <end position="300"/>
    </location>
</feature>
<feature type="signal peptide" evidence="2">
    <location>
        <begin position="1"/>
        <end position="26"/>
    </location>
</feature>
<accession>A0A7R9BKL0</accession>
<feature type="compositionally biased region" description="Polar residues" evidence="1">
    <location>
        <begin position="222"/>
        <end position="236"/>
    </location>
</feature>
<feature type="region of interest" description="Disordered" evidence="1">
    <location>
        <begin position="329"/>
        <end position="384"/>
    </location>
</feature>
<feature type="compositionally biased region" description="Acidic residues" evidence="1">
    <location>
        <begin position="285"/>
        <end position="294"/>
    </location>
</feature>
<keyword evidence="2" id="KW-0732">Signal</keyword>
<dbReference type="EMBL" id="OA882471">
    <property type="protein sequence ID" value="CAD7275539.1"/>
    <property type="molecule type" value="Genomic_DNA"/>
</dbReference>
<evidence type="ECO:0000256" key="2">
    <source>
        <dbReference type="SAM" id="SignalP"/>
    </source>
</evidence>
<proteinExistence type="predicted"/>
<dbReference type="AlphaFoldDB" id="A0A7R9BKL0"/>
<feature type="compositionally biased region" description="Basic residues" evidence="1">
    <location>
        <begin position="265"/>
        <end position="274"/>
    </location>
</feature>
<sequence>MLPWLRVMSVSAAALALVSVASRCSAAPSQPSPPDVSLSTALKVLPALDAKQVVVGLIEREDFEGTVADEAARARSATREGRMLRVPPEVTITSGALKVTGDLLPGRKGRIIEVGADGIPIVHGVREPDDETDNQVWRNADVVEGRLMPSSHKAAKALDLGKDENMPQSHPPADRIQPRILTGGDVHIIQAVPVEERKDEDQDDSLAPGDQTNKLSRDNDMSAASSNRRYQQSHQQAEPVYQGNKGLGVGSVEAVELDSSYGSNKNKKKKKNNNNKKFTQVRGGDDDDNEDLNDSQEFSPSDFYFGQQLQQPNQQQQQNQQQPVSDYFSNFQQQPQGGSFKGFETNYLHSDENKNNNNNYNKHQQQHHPQTQFNFGDPPPQAGQKLFNGGVVIGPADPSDFAIKNVQFDNSRFSVQVPVPVEQLSGINTHFVYEEPGASAAALGDDESFEELFAPEPALRQQRPHRRPPVPGRRQPPPPHVLHSHSRPGRPTPHRQVDGDDGPVSKMGKTVRQAMRRRYQQFQSFVNPVMGPLREAGQKISQNLGLAESFDGINERLATVVGAPGLPIVLGGALTLGALGLGAHALNNFEISVNRGAVPAATREKAAKAGETTVQKAIEAASAKFEDATGGTTPSTTTTTTTTAASTTAKTRRRKRNADEDPDFSSNMLEMVQSPEAVFYAKMGEDFATRKRNPCVGKFGCRVTSVVYPAIEKYHNQASKQTIPERAPRKDIQP</sequence>
<dbReference type="Proteomes" id="UP000678499">
    <property type="component" value="Unassembled WGS sequence"/>
</dbReference>
<feature type="region of interest" description="Disordered" evidence="1">
    <location>
        <begin position="625"/>
        <end position="668"/>
    </location>
</feature>
<gene>
    <name evidence="3" type="ORF">NMOB1V02_LOCUS3331</name>
</gene>
<dbReference type="OrthoDB" id="8190309at2759"/>
<organism evidence="3">
    <name type="scientific">Notodromas monacha</name>
    <dbReference type="NCBI Taxonomy" id="399045"/>
    <lineage>
        <taxon>Eukaryota</taxon>
        <taxon>Metazoa</taxon>
        <taxon>Ecdysozoa</taxon>
        <taxon>Arthropoda</taxon>
        <taxon>Crustacea</taxon>
        <taxon>Oligostraca</taxon>
        <taxon>Ostracoda</taxon>
        <taxon>Podocopa</taxon>
        <taxon>Podocopida</taxon>
        <taxon>Cypridocopina</taxon>
        <taxon>Cypridoidea</taxon>
        <taxon>Cyprididae</taxon>
        <taxon>Notodromas</taxon>
    </lineage>
</organism>
<evidence type="ECO:0000256" key="1">
    <source>
        <dbReference type="SAM" id="MobiDB-lite"/>
    </source>
</evidence>
<keyword evidence="4" id="KW-1185">Reference proteome</keyword>
<feature type="compositionally biased region" description="Low complexity" evidence="1">
    <location>
        <begin position="628"/>
        <end position="649"/>
    </location>
</feature>
<name>A0A7R9BKL0_9CRUS</name>
<feature type="chain" id="PRO_5036210075" evidence="2">
    <location>
        <begin position="27"/>
        <end position="734"/>
    </location>
</feature>
<protein>
    <submittedName>
        <fullName evidence="3">Uncharacterized protein</fullName>
    </submittedName>
</protein>